<proteinExistence type="evidence at transcript level"/>
<accession>D5AE70</accession>
<organism evidence="1">
    <name type="scientific">Picea sitchensis</name>
    <name type="common">Sitka spruce</name>
    <name type="synonym">Pinus sitchensis</name>
    <dbReference type="NCBI Taxonomy" id="3332"/>
    <lineage>
        <taxon>Eukaryota</taxon>
        <taxon>Viridiplantae</taxon>
        <taxon>Streptophyta</taxon>
        <taxon>Embryophyta</taxon>
        <taxon>Tracheophyta</taxon>
        <taxon>Spermatophyta</taxon>
        <taxon>Pinopsida</taxon>
        <taxon>Pinidae</taxon>
        <taxon>Conifers I</taxon>
        <taxon>Pinales</taxon>
        <taxon>Pinaceae</taxon>
        <taxon>Picea</taxon>
    </lineage>
</organism>
<evidence type="ECO:0000313" key="1">
    <source>
        <dbReference type="EMBL" id="ADE77839.1"/>
    </source>
</evidence>
<dbReference type="EMBL" id="BT124600">
    <property type="protein sequence ID" value="ADE77839.1"/>
    <property type="molecule type" value="mRNA"/>
</dbReference>
<protein>
    <submittedName>
        <fullName evidence="1">Uncharacterized protein</fullName>
    </submittedName>
</protein>
<reference evidence="1" key="1">
    <citation type="submission" date="2010-04" db="EMBL/GenBank/DDBJ databases">
        <authorList>
            <person name="Reid K.E."/>
            <person name="Liao N."/>
            <person name="Chan S."/>
            <person name="Docking R."/>
            <person name="Taylor G."/>
            <person name="Moore R."/>
            <person name="Mayo M."/>
            <person name="Munro S."/>
            <person name="King J."/>
            <person name="Yanchuk A."/>
            <person name="Holt R."/>
            <person name="Jones S."/>
            <person name="Marra M."/>
            <person name="Ritland C.E."/>
            <person name="Ritland K."/>
            <person name="Bohlmann J."/>
        </authorList>
    </citation>
    <scope>NUCLEOTIDE SEQUENCE</scope>
    <source>
        <tissue evidence="1">Bud</tissue>
    </source>
</reference>
<dbReference type="AlphaFoldDB" id="D5AE70"/>
<sequence length="42" mass="4702">MARLNPLKSNGYKLMLWGHEVSTYLCVDSLGFQGSSQSNKIQ</sequence>
<name>D5AE70_PICSI</name>